<evidence type="ECO:0000313" key="4">
    <source>
        <dbReference type="WBParaSite" id="ASIM_0001064001-mRNA-1"/>
    </source>
</evidence>
<organism evidence="4">
    <name type="scientific">Anisakis simplex</name>
    <name type="common">Herring worm</name>
    <dbReference type="NCBI Taxonomy" id="6269"/>
    <lineage>
        <taxon>Eukaryota</taxon>
        <taxon>Metazoa</taxon>
        <taxon>Ecdysozoa</taxon>
        <taxon>Nematoda</taxon>
        <taxon>Chromadorea</taxon>
        <taxon>Rhabditida</taxon>
        <taxon>Spirurina</taxon>
        <taxon>Ascaridomorpha</taxon>
        <taxon>Ascaridoidea</taxon>
        <taxon>Anisakidae</taxon>
        <taxon>Anisakis</taxon>
        <taxon>Anisakis simplex complex</taxon>
    </lineage>
</organism>
<dbReference type="AlphaFoldDB" id="A0A0M3JRT8"/>
<gene>
    <name evidence="2" type="ORF">ASIM_LOCUS10198</name>
</gene>
<dbReference type="Proteomes" id="UP000267096">
    <property type="component" value="Unassembled WGS sequence"/>
</dbReference>
<reference evidence="2 3" key="2">
    <citation type="submission" date="2018-11" db="EMBL/GenBank/DDBJ databases">
        <authorList>
            <consortium name="Pathogen Informatics"/>
        </authorList>
    </citation>
    <scope>NUCLEOTIDE SEQUENCE [LARGE SCALE GENOMIC DNA]</scope>
</reference>
<dbReference type="OrthoDB" id="5877868at2759"/>
<dbReference type="EMBL" id="UYRR01030987">
    <property type="protein sequence ID" value="VDK42507.1"/>
    <property type="molecule type" value="Genomic_DNA"/>
</dbReference>
<accession>A0A0M3JRT8</accession>
<keyword evidence="3" id="KW-1185">Reference proteome</keyword>
<name>A0A0M3JRT8_ANISI</name>
<feature type="compositionally biased region" description="Polar residues" evidence="1">
    <location>
        <begin position="30"/>
        <end position="41"/>
    </location>
</feature>
<proteinExistence type="predicted"/>
<evidence type="ECO:0000256" key="1">
    <source>
        <dbReference type="SAM" id="MobiDB-lite"/>
    </source>
</evidence>
<evidence type="ECO:0000313" key="2">
    <source>
        <dbReference type="EMBL" id="VDK42507.1"/>
    </source>
</evidence>
<feature type="compositionally biased region" description="Basic residues" evidence="1">
    <location>
        <begin position="44"/>
        <end position="53"/>
    </location>
</feature>
<protein>
    <submittedName>
        <fullName evidence="2 4">Uncharacterized protein</fullName>
    </submittedName>
</protein>
<reference evidence="4" key="1">
    <citation type="submission" date="2017-02" db="UniProtKB">
        <authorList>
            <consortium name="WormBaseParasite"/>
        </authorList>
    </citation>
    <scope>IDENTIFICATION</scope>
</reference>
<sequence length="336" mass="37323">MDFQKPSVYDSRVETPFKRNSMKRRLICGNDSNKTGAFGSSSHDKKRKKRKEPRPHPSYRLNKRYWDDIRAGRRSHDAIASPSSARIPSNSPTSPQSNSPKNQPKSKPIPSAIAPSSSMSFTSIPTQMALSFPLIGTYATPSAAFLQPTQPPSNFDNAHCLIPQLPSCSFASFPSNHVMLSSPTVSGLRNGVEPKFEPDDTQIDVISYDEHNITSTPNTSATIQHPLEFITESTSLNLLTDDMLQTKQHRKLSPAALSSSSKSDQIVDEIADQILIDKINESKYLTGKGDLRMRNADQLKQNDISKITSIIPIPFPVPILVPLSETFILKYFKRVI</sequence>
<feature type="region of interest" description="Disordered" evidence="1">
    <location>
        <begin position="79"/>
        <end position="118"/>
    </location>
</feature>
<evidence type="ECO:0000313" key="3">
    <source>
        <dbReference type="Proteomes" id="UP000267096"/>
    </source>
</evidence>
<dbReference type="WBParaSite" id="ASIM_0001064001-mRNA-1">
    <property type="protein sequence ID" value="ASIM_0001064001-mRNA-1"/>
    <property type="gene ID" value="ASIM_0001064001"/>
</dbReference>
<feature type="region of interest" description="Disordered" evidence="1">
    <location>
        <begin position="1"/>
        <end position="67"/>
    </location>
</feature>